<gene>
    <name evidence="1" type="ORF">NQ502_14975</name>
</gene>
<evidence type="ECO:0000313" key="1">
    <source>
        <dbReference type="EMBL" id="UWP58666.1"/>
    </source>
</evidence>
<organism evidence="1 2">
    <name type="scientific">Ruminococcus gauvreauii</name>
    <dbReference type="NCBI Taxonomy" id="438033"/>
    <lineage>
        <taxon>Bacteria</taxon>
        <taxon>Bacillati</taxon>
        <taxon>Bacillota</taxon>
        <taxon>Clostridia</taxon>
        <taxon>Eubacteriales</taxon>
        <taxon>Oscillospiraceae</taxon>
        <taxon>Ruminococcus</taxon>
    </lineage>
</organism>
<dbReference type="SUPFAM" id="SSF69304">
    <property type="entry name" value="Tricorn protease N-terminal domain"/>
    <property type="match status" value="1"/>
</dbReference>
<keyword evidence="2" id="KW-1185">Reference proteome</keyword>
<evidence type="ECO:0000313" key="2">
    <source>
        <dbReference type="Proteomes" id="UP001060164"/>
    </source>
</evidence>
<evidence type="ECO:0008006" key="3">
    <source>
        <dbReference type="Google" id="ProtNLM"/>
    </source>
</evidence>
<protein>
    <recommendedName>
        <fullName evidence="3">DUF5050 domain-containing protein</fullName>
    </recommendedName>
</protein>
<dbReference type="EMBL" id="CP102290">
    <property type="protein sequence ID" value="UWP58666.1"/>
    <property type="molecule type" value="Genomic_DNA"/>
</dbReference>
<reference evidence="1" key="1">
    <citation type="journal article" date="2022" name="Cell">
        <title>Design, construction, and in vivo augmentation of a complex gut microbiome.</title>
        <authorList>
            <person name="Cheng A.G."/>
            <person name="Ho P.Y."/>
            <person name="Aranda-Diaz A."/>
            <person name="Jain S."/>
            <person name="Yu F.B."/>
            <person name="Meng X."/>
            <person name="Wang M."/>
            <person name="Iakiviak M."/>
            <person name="Nagashima K."/>
            <person name="Zhao A."/>
            <person name="Murugkar P."/>
            <person name="Patil A."/>
            <person name="Atabakhsh K."/>
            <person name="Weakley A."/>
            <person name="Yan J."/>
            <person name="Brumbaugh A.R."/>
            <person name="Higginbottom S."/>
            <person name="Dimas A."/>
            <person name="Shiver A.L."/>
            <person name="Deutschbauer A."/>
            <person name="Neff N."/>
            <person name="Sonnenburg J.L."/>
            <person name="Huang K.C."/>
            <person name="Fischbach M.A."/>
        </authorList>
    </citation>
    <scope>NUCLEOTIDE SEQUENCE</scope>
    <source>
        <strain evidence="1">DSM 19829</strain>
    </source>
</reference>
<sequence length="397" mass="44480">MKKKRIVIIVMLVVFVAAGIAAAVLAGGTRREKLADTTFYNQSMGLAIATDDGLYHVDSRNFLYFYDYKEKEDVQVCNKPNCTHETWQEDTPDEERCHSYLGEGLIGGFLSADQLYTIQIDPMLQQAVITSSAMDRSAQKKVAELTMDHLDTFAVKDGILYLAGISNELETDENGMQVPTGVVDTWIYSVDLDTGKQKELTPKQKGNNATLQVAGLNEDKLYCRGIFFEKPFDGLNFEEAGQRVTWYVYDIAAGTYEKTLEGADGNGGFYMAHNTLLYDVGENWGDNGFERYAVYAADLASGEIKKCGESDQQPQYADGKAFLTEGETYRYYEAETKKTRELQDSVLNAFYCWQTPGEYIHGVTAGQNGQPCLITKKDFYNGNEVFIPLKWENGEAE</sequence>
<proteinExistence type="predicted"/>
<accession>A0ABY5VEJ1</accession>
<dbReference type="Proteomes" id="UP001060164">
    <property type="component" value="Chromosome"/>
</dbReference>
<name>A0ABY5VEJ1_9FIRM</name>
<dbReference type="RefSeq" id="WP_028529015.1">
    <property type="nucleotide sequence ID" value="NZ_CABLBR010000018.1"/>
</dbReference>